<evidence type="ECO:0000259" key="5">
    <source>
        <dbReference type="Pfam" id="PF08241"/>
    </source>
</evidence>
<proteinExistence type="inferred from homology"/>
<dbReference type="SUPFAM" id="SSF53335">
    <property type="entry name" value="S-adenosyl-L-methionine-dependent methyltransferases"/>
    <property type="match status" value="1"/>
</dbReference>
<evidence type="ECO:0000256" key="1">
    <source>
        <dbReference type="ARBA" id="ARBA00008361"/>
    </source>
</evidence>
<dbReference type="Pfam" id="PF08241">
    <property type="entry name" value="Methyltransf_11"/>
    <property type="match status" value="1"/>
</dbReference>
<evidence type="ECO:0000313" key="6">
    <source>
        <dbReference type="EMBL" id="RYB90179.1"/>
    </source>
</evidence>
<sequence length="283" mass="31317">MSDELPETPATGGRARSFGTVAEAYDRGRPAYPAEAVTWLTGGEAKVVLELGAGTGKLTRQLVDAGHAVFATDADEAMLEVLHERVPEVSAKVATAEDIPANDRSVDVVVVAQAFHWFDHEVALPEIARILKPGGHVALVWNSRDERIPWVRRMGDLLGRQDLDTSSAQHLVHSDLFGFMEETSFKHWQEVNRESILDLARSRSSYLAMDEAGQEQHLEEVRAFYADYGRGMDGMQIPYVTRCYRAVVIDRDEQTTSGDDEPSQEGPTVSDGGDTDMLLIDFR</sequence>
<comment type="caution">
    <text evidence="6">The sequence shown here is derived from an EMBL/GenBank/DDBJ whole genome shotgun (WGS) entry which is preliminary data.</text>
</comment>
<dbReference type="InterPro" id="IPR013216">
    <property type="entry name" value="Methyltransf_11"/>
</dbReference>
<keyword evidence="7" id="KW-1185">Reference proteome</keyword>
<reference evidence="6 7" key="1">
    <citation type="submission" date="2019-01" db="EMBL/GenBank/DDBJ databases">
        <title>Novel species of Nocardioides.</title>
        <authorList>
            <person name="Liu Q."/>
            <person name="Xin Y.-H."/>
        </authorList>
    </citation>
    <scope>NUCLEOTIDE SEQUENCE [LARGE SCALE GENOMIC DNA]</scope>
    <source>
        <strain evidence="6 7">HLT3-15</strain>
    </source>
</reference>
<keyword evidence="2 6" id="KW-0489">Methyltransferase</keyword>
<evidence type="ECO:0000256" key="2">
    <source>
        <dbReference type="ARBA" id="ARBA00022603"/>
    </source>
</evidence>
<dbReference type="Gene3D" id="3.40.50.150">
    <property type="entry name" value="Vaccinia Virus protein VP39"/>
    <property type="match status" value="1"/>
</dbReference>
<accession>A0A4Q2RR25</accession>
<name>A0A4Q2RR25_9ACTN</name>
<keyword evidence="3 6" id="KW-0808">Transferase</keyword>
<dbReference type="RefSeq" id="WP_129476024.1">
    <property type="nucleotide sequence ID" value="NZ_SDWS01000005.1"/>
</dbReference>
<evidence type="ECO:0000256" key="3">
    <source>
        <dbReference type="ARBA" id="ARBA00022679"/>
    </source>
</evidence>
<dbReference type="EMBL" id="SDWS01000005">
    <property type="protein sequence ID" value="RYB90179.1"/>
    <property type="molecule type" value="Genomic_DNA"/>
</dbReference>
<dbReference type="Proteomes" id="UP000291838">
    <property type="component" value="Unassembled WGS sequence"/>
</dbReference>
<feature type="region of interest" description="Disordered" evidence="4">
    <location>
        <begin position="253"/>
        <end position="275"/>
    </location>
</feature>
<gene>
    <name evidence="6" type="ORF">EUA06_12360</name>
</gene>
<dbReference type="GO" id="GO:0032259">
    <property type="term" value="P:methylation"/>
    <property type="evidence" value="ECO:0007669"/>
    <property type="project" value="UniProtKB-KW"/>
</dbReference>
<comment type="similarity">
    <text evidence="1">Belongs to the methyltransferase superfamily.</text>
</comment>
<dbReference type="InterPro" id="IPR029063">
    <property type="entry name" value="SAM-dependent_MTases_sf"/>
</dbReference>
<evidence type="ECO:0000256" key="4">
    <source>
        <dbReference type="SAM" id="MobiDB-lite"/>
    </source>
</evidence>
<dbReference type="AlphaFoldDB" id="A0A4Q2RR25"/>
<dbReference type="InterPro" id="IPR051052">
    <property type="entry name" value="Diverse_substrate_MTase"/>
</dbReference>
<dbReference type="CDD" id="cd02440">
    <property type="entry name" value="AdoMet_MTases"/>
    <property type="match status" value="1"/>
</dbReference>
<feature type="domain" description="Methyltransferase type 11" evidence="5">
    <location>
        <begin position="49"/>
        <end position="138"/>
    </location>
</feature>
<protein>
    <submittedName>
        <fullName evidence="6">Class I SAM-dependent methyltransferase</fullName>
    </submittedName>
</protein>
<organism evidence="6 7">
    <name type="scientific">Nocardioides glacieisoli</name>
    <dbReference type="NCBI Taxonomy" id="1168730"/>
    <lineage>
        <taxon>Bacteria</taxon>
        <taxon>Bacillati</taxon>
        <taxon>Actinomycetota</taxon>
        <taxon>Actinomycetes</taxon>
        <taxon>Propionibacteriales</taxon>
        <taxon>Nocardioidaceae</taxon>
        <taxon>Nocardioides</taxon>
    </lineage>
</organism>
<dbReference type="OrthoDB" id="9797252at2"/>
<dbReference type="PANTHER" id="PTHR44942:SF4">
    <property type="entry name" value="METHYLTRANSFERASE TYPE 11 DOMAIN-CONTAINING PROTEIN"/>
    <property type="match status" value="1"/>
</dbReference>
<dbReference type="PANTHER" id="PTHR44942">
    <property type="entry name" value="METHYLTRANSF_11 DOMAIN-CONTAINING PROTEIN"/>
    <property type="match status" value="1"/>
</dbReference>
<dbReference type="GO" id="GO:0008757">
    <property type="term" value="F:S-adenosylmethionine-dependent methyltransferase activity"/>
    <property type="evidence" value="ECO:0007669"/>
    <property type="project" value="InterPro"/>
</dbReference>
<evidence type="ECO:0000313" key="7">
    <source>
        <dbReference type="Proteomes" id="UP000291838"/>
    </source>
</evidence>